<dbReference type="PANTHER" id="PTHR30086:SF20">
    <property type="entry name" value="ARGININE EXPORTER PROTEIN ARGO-RELATED"/>
    <property type="match status" value="1"/>
</dbReference>
<comment type="subcellular location">
    <subcellularLocation>
        <location evidence="1">Cell membrane</location>
        <topology evidence="1">Multi-pass membrane protein</topology>
    </subcellularLocation>
</comment>
<dbReference type="GO" id="GO:0015171">
    <property type="term" value="F:amino acid transmembrane transporter activity"/>
    <property type="evidence" value="ECO:0007669"/>
    <property type="project" value="TreeGrafter"/>
</dbReference>
<dbReference type="STRING" id="1458275.AZ34_05240"/>
<dbReference type="eggNOG" id="COG1280">
    <property type="taxonomic scope" value="Bacteria"/>
</dbReference>
<reference evidence="7 8" key="1">
    <citation type="submission" date="2014-02" db="EMBL/GenBank/DDBJ databases">
        <title>Draft Genome of Hylemonella gracilis isolated from the Niagara River.</title>
        <authorList>
            <person name="Pawlowski D.R."/>
            <person name="Koudelka G.B."/>
        </authorList>
    </citation>
    <scope>NUCLEOTIDE SEQUENCE [LARGE SCALE GENOMIC DNA]</scope>
    <source>
        <strain evidence="7 8">Niagara R</strain>
    </source>
</reference>
<evidence type="ECO:0000256" key="2">
    <source>
        <dbReference type="ARBA" id="ARBA00022475"/>
    </source>
</evidence>
<dbReference type="InterPro" id="IPR001123">
    <property type="entry name" value="LeuE-type"/>
</dbReference>
<evidence type="ECO:0000256" key="6">
    <source>
        <dbReference type="SAM" id="Phobius"/>
    </source>
</evidence>
<gene>
    <name evidence="7" type="ORF">AZ34_05240</name>
</gene>
<protein>
    <submittedName>
        <fullName evidence="7">Membrane protein</fullName>
    </submittedName>
</protein>
<evidence type="ECO:0000256" key="3">
    <source>
        <dbReference type="ARBA" id="ARBA00022692"/>
    </source>
</evidence>
<dbReference type="AlphaFoldDB" id="A0A016XG45"/>
<keyword evidence="3 6" id="KW-0812">Transmembrane</keyword>
<dbReference type="GO" id="GO:0005886">
    <property type="term" value="C:plasma membrane"/>
    <property type="evidence" value="ECO:0007669"/>
    <property type="project" value="UniProtKB-SubCell"/>
</dbReference>
<dbReference type="EMBL" id="JEMG01000001">
    <property type="protein sequence ID" value="EYC50522.1"/>
    <property type="molecule type" value="Genomic_DNA"/>
</dbReference>
<comment type="caution">
    <text evidence="7">The sequence shown here is derived from an EMBL/GenBank/DDBJ whole genome shotgun (WGS) entry which is preliminary data.</text>
</comment>
<feature type="transmembrane region" description="Helical" evidence="6">
    <location>
        <begin position="153"/>
        <end position="182"/>
    </location>
</feature>
<feature type="transmembrane region" description="Helical" evidence="6">
    <location>
        <begin position="194"/>
        <end position="211"/>
    </location>
</feature>
<keyword evidence="2" id="KW-1003">Cell membrane</keyword>
<dbReference type="Pfam" id="PF01810">
    <property type="entry name" value="LysE"/>
    <property type="match status" value="1"/>
</dbReference>
<accession>A0A016XG45</accession>
<dbReference type="GO" id="GO:0033228">
    <property type="term" value="P:cysteine export across plasma membrane"/>
    <property type="evidence" value="ECO:0007669"/>
    <property type="project" value="TreeGrafter"/>
</dbReference>
<evidence type="ECO:0000256" key="1">
    <source>
        <dbReference type="ARBA" id="ARBA00004651"/>
    </source>
</evidence>
<evidence type="ECO:0000256" key="5">
    <source>
        <dbReference type="ARBA" id="ARBA00023136"/>
    </source>
</evidence>
<name>A0A016XG45_9BURK</name>
<evidence type="ECO:0000313" key="7">
    <source>
        <dbReference type="EMBL" id="EYC50522.1"/>
    </source>
</evidence>
<sequence length="212" mass="23226">MELVPMQTWSWMQPALLGPLALFTFISTITPGPNNTMLAASGLNFGLRRTWPHLWGVSLGFTLMVVLVGLGMGAVFVQYPWLHPVLKYLSAAYLLFLAWKIANAAPPSLSGDGAVHSRPMTFLQAALFQWVNPKAWVMTTGMVSAYVPAGEAFWGHLGLAAFIAIVVGLPCIVLWAAFGSALRRWLHRPRMIRAFNWTMAALLVLSIGFSLA</sequence>
<evidence type="ECO:0000256" key="4">
    <source>
        <dbReference type="ARBA" id="ARBA00022989"/>
    </source>
</evidence>
<keyword evidence="4 6" id="KW-1133">Transmembrane helix</keyword>
<keyword evidence="5 6" id="KW-0472">Membrane</keyword>
<evidence type="ECO:0000313" key="8">
    <source>
        <dbReference type="Proteomes" id="UP000023268"/>
    </source>
</evidence>
<dbReference type="Proteomes" id="UP000023268">
    <property type="component" value="Unassembled WGS sequence"/>
</dbReference>
<dbReference type="PANTHER" id="PTHR30086">
    <property type="entry name" value="ARGININE EXPORTER PROTEIN ARGO"/>
    <property type="match status" value="1"/>
</dbReference>
<feature type="transmembrane region" description="Helical" evidence="6">
    <location>
        <begin position="55"/>
        <end position="77"/>
    </location>
</feature>
<organism evidence="7 8">
    <name type="scientific">Hylemonella gracilis str. Niagara R</name>
    <dbReference type="NCBI Taxonomy" id="1458275"/>
    <lineage>
        <taxon>Bacteria</taxon>
        <taxon>Pseudomonadati</taxon>
        <taxon>Pseudomonadota</taxon>
        <taxon>Betaproteobacteria</taxon>
        <taxon>Burkholderiales</taxon>
        <taxon>Comamonadaceae</taxon>
        <taxon>Hylemonella</taxon>
    </lineage>
</organism>
<proteinExistence type="predicted"/>